<dbReference type="PROSITE" id="PS50823">
    <property type="entry name" value="KH_TYPE_2"/>
    <property type="match status" value="1"/>
</dbReference>
<keyword evidence="5 8" id="KW-0694">RNA-binding</keyword>
<evidence type="ECO:0000256" key="5">
    <source>
        <dbReference type="ARBA" id="ARBA00022884"/>
    </source>
</evidence>
<sequence length="312" mass="35569">MSQSTKQTDNTQTPEVTHSGFVAIIGRPNVGKSTLMNYMIGQKVAIMSDKPQTTRNRISGVLTNERGQIIFMDTPGIHKPKHKLGEQMVKTAIDTLDGVEAVLFLVDATMPKGAGDEYIIEILKRVKNTPVYLLINKVDIVEKETLLGIIASYKDEYDFAEIIPISAKTGDNVKPLIDNLMAQLPEGPYYYPPDMVTDHPERFIIAELIREKCLHHTREEVPHSIAVEIERMQFKEEKDMLVVHAAIYTERDTQKAIIIGKQGSLLKKIGQLARHDIERLMGSKVYLELWVKVKEDWRNREHMLRNFGFTEE</sequence>
<evidence type="ECO:0000256" key="8">
    <source>
        <dbReference type="HAMAP-Rule" id="MF_00367"/>
    </source>
</evidence>
<dbReference type="Pfam" id="PF01926">
    <property type="entry name" value="MMR_HSR1"/>
    <property type="match status" value="1"/>
</dbReference>
<feature type="region of interest" description="G2" evidence="9">
    <location>
        <begin position="52"/>
        <end position="56"/>
    </location>
</feature>
<keyword evidence="7 8" id="KW-0472">Membrane</keyword>
<feature type="region of interest" description="G4" evidence="9">
    <location>
        <begin position="136"/>
        <end position="139"/>
    </location>
</feature>
<dbReference type="Gene3D" id="3.30.300.20">
    <property type="match status" value="1"/>
</dbReference>
<feature type="region of interest" description="G5" evidence="9">
    <location>
        <begin position="165"/>
        <end position="167"/>
    </location>
</feature>
<dbReference type="SUPFAM" id="SSF52540">
    <property type="entry name" value="P-loop containing nucleoside triphosphate hydrolases"/>
    <property type="match status" value="1"/>
</dbReference>
<comment type="caution">
    <text evidence="13">The sequence shown here is derived from an EMBL/GenBank/DDBJ whole genome shotgun (WGS) entry which is preliminary data.</text>
</comment>
<accession>A0A074MD69</accession>
<dbReference type="AlphaFoldDB" id="A0A074MD69"/>
<dbReference type="Proteomes" id="UP000027931">
    <property type="component" value="Unassembled WGS sequence"/>
</dbReference>
<keyword evidence="8" id="KW-1003">Cell membrane</keyword>
<evidence type="ECO:0000256" key="1">
    <source>
        <dbReference type="ARBA" id="ARBA00007921"/>
    </source>
</evidence>
<dbReference type="InterPro" id="IPR005225">
    <property type="entry name" value="Small_GTP-bd"/>
</dbReference>
<dbReference type="eggNOG" id="COG1159">
    <property type="taxonomic scope" value="Bacteria"/>
</dbReference>
<comment type="subunit">
    <text evidence="8">Monomer.</text>
</comment>
<evidence type="ECO:0000256" key="7">
    <source>
        <dbReference type="ARBA" id="ARBA00023136"/>
    </source>
</evidence>
<dbReference type="NCBIfam" id="TIGR00436">
    <property type="entry name" value="era"/>
    <property type="match status" value="1"/>
</dbReference>
<comment type="similarity">
    <text evidence="1 8 9 10">Belongs to the TRAFAC class TrmE-Era-EngA-EngB-Septin-like GTPase superfamily. Era GTPase family.</text>
</comment>
<dbReference type="GO" id="GO:0005525">
    <property type="term" value="F:GTP binding"/>
    <property type="evidence" value="ECO:0007669"/>
    <property type="project" value="UniProtKB-UniRule"/>
</dbReference>
<evidence type="ECO:0000256" key="2">
    <source>
        <dbReference type="ARBA" id="ARBA00020484"/>
    </source>
</evidence>
<protein>
    <recommendedName>
        <fullName evidence="2 8">GTPase Era</fullName>
    </recommendedName>
</protein>
<dbReference type="InterPro" id="IPR030388">
    <property type="entry name" value="G_ERA_dom"/>
</dbReference>
<feature type="binding site" evidence="8">
    <location>
        <begin position="73"/>
        <end position="77"/>
    </location>
    <ligand>
        <name>GTP</name>
        <dbReference type="ChEBI" id="CHEBI:37565"/>
    </ligand>
</feature>
<keyword evidence="14" id="KW-1185">Reference proteome</keyword>
<dbReference type="EMBL" id="JMIR01000008">
    <property type="protein sequence ID" value="KEO83812.1"/>
    <property type="molecule type" value="Genomic_DNA"/>
</dbReference>
<feature type="region of interest" description="G3" evidence="9">
    <location>
        <begin position="73"/>
        <end position="76"/>
    </location>
</feature>
<dbReference type="OrthoDB" id="9805918at2"/>
<evidence type="ECO:0000256" key="4">
    <source>
        <dbReference type="ARBA" id="ARBA00022741"/>
    </source>
</evidence>
<name>A0A074MD69_9BACL</name>
<feature type="domain" description="KH type-2" evidence="11">
    <location>
        <begin position="217"/>
        <end position="295"/>
    </location>
</feature>
<dbReference type="GO" id="GO:0043024">
    <property type="term" value="F:ribosomal small subunit binding"/>
    <property type="evidence" value="ECO:0007669"/>
    <property type="project" value="TreeGrafter"/>
</dbReference>
<evidence type="ECO:0000259" key="11">
    <source>
        <dbReference type="PROSITE" id="PS50823"/>
    </source>
</evidence>
<keyword evidence="3 8" id="KW-0690">Ribosome biogenesis</keyword>
<dbReference type="PANTHER" id="PTHR42698">
    <property type="entry name" value="GTPASE ERA"/>
    <property type="match status" value="1"/>
</dbReference>
<evidence type="ECO:0000256" key="10">
    <source>
        <dbReference type="RuleBase" id="RU003761"/>
    </source>
</evidence>
<evidence type="ECO:0000256" key="3">
    <source>
        <dbReference type="ARBA" id="ARBA00022517"/>
    </source>
</evidence>
<dbReference type="PANTHER" id="PTHR42698:SF1">
    <property type="entry name" value="GTPASE ERA, MITOCHONDRIAL"/>
    <property type="match status" value="1"/>
</dbReference>
<dbReference type="NCBIfam" id="NF000908">
    <property type="entry name" value="PRK00089.1"/>
    <property type="match status" value="1"/>
</dbReference>
<dbReference type="GO" id="GO:0003924">
    <property type="term" value="F:GTPase activity"/>
    <property type="evidence" value="ECO:0007669"/>
    <property type="project" value="UniProtKB-UniRule"/>
</dbReference>
<keyword evidence="4 8" id="KW-0547">Nucleotide-binding</keyword>
<evidence type="ECO:0000259" key="12">
    <source>
        <dbReference type="PROSITE" id="PS51713"/>
    </source>
</evidence>
<dbReference type="GO" id="GO:0070181">
    <property type="term" value="F:small ribosomal subunit rRNA binding"/>
    <property type="evidence" value="ECO:0007669"/>
    <property type="project" value="UniProtKB-UniRule"/>
</dbReference>
<feature type="binding site" evidence="8">
    <location>
        <begin position="136"/>
        <end position="139"/>
    </location>
    <ligand>
        <name>GTP</name>
        <dbReference type="ChEBI" id="CHEBI:37565"/>
    </ligand>
</feature>
<feature type="region of interest" description="G1" evidence="9">
    <location>
        <begin position="26"/>
        <end position="33"/>
    </location>
</feature>
<dbReference type="FunFam" id="3.40.50.300:FF:000094">
    <property type="entry name" value="GTPase Era"/>
    <property type="match status" value="1"/>
</dbReference>
<evidence type="ECO:0000313" key="13">
    <source>
        <dbReference type="EMBL" id="KEO83812.1"/>
    </source>
</evidence>
<dbReference type="InterPro" id="IPR005662">
    <property type="entry name" value="GTPase_Era-like"/>
</dbReference>
<evidence type="ECO:0000313" key="14">
    <source>
        <dbReference type="Proteomes" id="UP000027931"/>
    </source>
</evidence>
<dbReference type="CDD" id="cd04163">
    <property type="entry name" value="Era"/>
    <property type="match status" value="1"/>
</dbReference>
<proteinExistence type="inferred from homology"/>
<keyword evidence="8" id="KW-0699">rRNA-binding</keyword>
<dbReference type="Gene3D" id="3.40.50.300">
    <property type="entry name" value="P-loop containing nucleotide triphosphate hydrolases"/>
    <property type="match status" value="1"/>
</dbReference>
<dbReference type="GO" id="GO:0000028">
    <property type="term" value="P:ribosomal small subunit assembly"/>
    <property type="evidence" value="ECO:0007669"/>
    <property type="project" value="TreeGrafter"/>
</dbReference>
<comment type="subcellular location">
    <subcellularLocation>
        <location evidence="8">Cytoplasm</location>
    </subcellularLocation>
    <subcellularLocation>
        <location evidence="8">Cell membrane</location>
        <topology evidence="8">Peripheral membrane protein</topology>
    </subcellularLocation>
</comment>
<dbReference type="RefSeq" id="WP_038086223.1">
    <property type="nucleotide sequence ID" value="NZ_JMIR01000008.1"/>
</dbReference>
<comment type="function">
    <text evidence="8">An essential GTPase that binds both GDP and GTP, with rapid nucleotide exchange. Plays a role in 16S rRNA processing and 30S ribosomal subunit biogenesis and possibly also in cell cycle regulation and energy metabolism.</text>
</comment>
<dbReference type="InterPro" id="IPR009019">
    <property type="entry name" value="KH_sf_prok-type"/>
</dbReference>
<dbReference type="PRINTS" id="PR00449">
    <property type="entry name" value="RASTRNSFRMNG"/>
</dbReference>
<dbReference type="InterPro" id="IPR015946">
    <property type="entry name" value="KH_dom-like_a/b"/>
</dbReference>
<dbReference type="GO" id="GO:0005829">
    <property type="term" value="C:cytosol"/>
    <property type="evidence" value="ECO:0007669"/>
    <property type="project" value="TreeGrafter"/>
</dbReference>
<feature type="domain" description="Era-type G" evidence="12">
    <location>
        <begin position="18"/>
        <end position="186"/>
    </location>
</feature>
<gene>
    <name evidence="8 13" type="primary">era</name>
    <name evidence="13" type="ORF">EL26_07795</name>
</gene>
<dbReference type="NCBIfam" id="TIGR00231">
    <property type="entry name" value="small_GTP"/>
    <property type="match status" value="1"/>
</dbReference>
<dbReference type="PROSITE" id="PS51713">
    <property type="entry name" value="G_ERA"/>
    <property type="match status" value="1"/>
</dbReference>
<dbReference type="SUPFAM" id="SSF54814">
    <property type="entry name" value="Prokaryotic type KH domain (KH-domain type II)"/>
    <property type="match status" value="1"/>
</dbReference>
<dbReference type="InterPro" id="IPR004044">
    <property type="entry name" value="KH_dom_type_2"/>
</dbReference>
<organism evidence="13 14">
    <name type="scientific">Tumebacillus flagellatus</name>
    <dbReference type="NCBI Taxonomy" id="1157490"/>
    <lineage>
        <taxon>Bacteria</taxon>
        <taxon>Bacillati</taxon>
        <taxon>Bacillota</taxon>
        <taxon>Bacilli</taxon>
        <taxon>Bacillales</taxon>
        <taxon>Alicyclobacillaceae</taxon>
        <taxon>Tumebacillus</taxon>
    </lineage>
</organism>
<evidence type="ECO:0000256" key="6">
    <source>
        <dbReference type="ARBA" id="ARBA00023134"/>
    </source>
</evidence>
<keyword evidence="8" id="KW-0963">Cytoplasm</keyword>
<evidence type="ECO:0000256" key="9">
    <source>
        <dbReference type="PROSITE-ProRule" id="PRU01050"/>
    </source>
</evidence>
<dbReference type="InterPro" id="IPR006073">
    <property type="entry name" value="GTP-bd"/>
</dbReference>
<reference evidence="13 14" key="1">
    <citation type="journal article" date="2013" name="Int. J. Syst. Evol. Microbiol.">
        <title>Tumebacillus flagellatus sp. nov., an alpha-amylase/pullulanase-producing bacterium isolated from cassava wastewater.</title>
        <authorList>
            <person name="Wang Q."/>
            <person name="Xie N."/>
            <person name="Qin Y."/>
            <person name="Shen N."/>
            <person name="Zhu J."/>
            <person name="Mi H."/>
            <person name="Huang R."/>
        </authorList>
    </citation>
    <scope>NUCLEOTIDE SEQUENCE [LARGE SCALE GENOMIC DNA]</scope>
    <source>
        <strain evidence="13 14">GST4</strain>
    </source>
</reference>
<dbReference type="CDD" id="cd22534">
    <property type="entry name" value="KH-II_Era"/>
    <property type="match status" value="1"/>
</dbReference>
<dbReference type="Pfam" id="PF07650">
    <property type="entry name" value="KH_2"/>
    <property type="match status" value="1"/>
</dbReference>
<feature type="binding site" evidence="8">
    <location>
        <begin position="26"/>
        <end position="33"/>
    </location>
    <ligand>
        <name>GTP</name>
        <dbReference type="ChEBI" id="CHEBI:37565"/>
    </ligand>
</feature>
<dbReference type="HAMAP" id="MF_00367">
    <property type="entry name" value="GTPase_Era"/>
    <property type="match status" value="1"/>
</dbReference>
<dbReference type="STRING" id="1157490.EL26_07795"/>
<keyword evidence="6 8" id="KW-0342">GTP-binding</keyword>
<dbReference type="InterPro" id="IPR027417">
    <property type="entry name" value="P-loop_NTPase"/>
</dbReference>
<dbReference type="GO" id="GO:0005886">
    <property type="term" value="C:plasma membrane"/>
    <property type="evidence" value="ECO:0007669"/>
    <property type="project" value="UniProtKB-SubCell"/>
</dbReference>
<dbReference type="FunFam" id="3.30.300.20:FF:000003">
    <property type="entry name" value="GTPase Era"/>
    <property type="match status" value="1"/>
</dbReference>